<sequence length="94" mass="10202">MRWDLVESSLGDSPKESGSSLRTRREITRKKTVGLTTRLPEVIGICGMIGLPVPHNPSGGQQVSVSKPPKWPVNGPYHILRVADYGRRPVADGG</sequence>
<evidence type="ECO:0000313" key="3">
    <source>
        <dbReference type="Proteomes" id="UP000287651"/>
    </source>
</evidence>
<accession>A0A426WY14</accession>
<gene>
    <name evidence="2" type="ORF">B296_00057917</name>
</gene>
<reference evidence="2 3" key="1">
    <citation type="journal article" date="2014" name="Agronomy (Basel)">
        <title>A Draft Genome Sequence for Ensete ventricosum, the Drought-Tolerant Tree Against Hunger.</title>
        <authorList>
            <person name="Harrison J."/>
            <person name="Moore K.A."/>
            <person name="Paszkiewicz K."/>
            <person name="Jones T."/>
            <person name="Grant M."/>
            <person name="Ambacheew D."/>
            <person name="Muzemil S."/>
            <person name="Studholme D.J."/>
        </authorList>
    </citation>
    <scope>NUCLEOTIDE SEQUENCE [LARGE SCALE GENOMIC DNA]</scope>
</reference>
<dbReference type="EMBL" id="AMZH03033385">
    <property type="protein sequence ID" value="RRT32193.1"/>
    <property type="molecule type" value="Genomic_DNA"/>
</dbReference>
<comment type="caution">
    <text evidence="2">The sequence shown here is derived from an EMBL/GenBank/DDBJ whole genome shotgun (WGS) entry which is preliminary data.</text>
</comment>
<dbReference type="AlphaFoldDB" id="A0A426WY14"/>
<evidence type="ECO:0000256" key="1">
    <source>
        <dbReference type="SAM" id="MobiDB-lite"/>
    </source>
</evidence>
<evidence type="ECO:0000313" key="2">
    <source>
        <dbReference type="EMBL" id="RRT32193.1"/>
    </source>
</evidence>
<feature type="region of interest" description="Disordered" evidence="1">
    <location>
        <begin position="1"/>
        <end position="25"/>
    </location>
</feature>
<dbReference type="Proteomes" id="UP000287651">
    <property type="component" value="Unassembled WGS sequence"/>
</dbReference>
<organism evidence="2 3">
    <name type="scientific">Ensete ventricosum</name>
    <name type="common">Abyssinian banana</name>
    <name type="synonym">Musa ensete</name>
    <dbReference type="NCBI Taxonomy" id="4639"/>
    <lineage>
        <taxon>Eukaryota</taxon>
        <taxon>Viridiplantae</taxon>
        <taxon>Streptophyta</taxon>
        <taxon>Embryophyta</taxon>
        <taxon>Tracheophyta</taxon>
        <taxon>Spermatophyta</taxon>
        <taxon>Magnoliopsida</taxon>
        <taxon>Liliopsida</taxon>
        <taxon>Zingiberales</taxon>
        <taxon>Musaceae</taxon>
        <taxon>Ensete</taxon>
    </lineage>
</organism>
<name>A0A426WY14_ENSVE</name>
<proteinExistence type="predicted"/>
<protein>
    <submittedName>
        <fullName evidence="2">Uncharacterized protein</fullName>
    </submittedName>
</protein>